<proteinExistence type="predicted"/>
<comment type="caution">
    <text evidence="1">The sequence shown here is derived from an EMBL/GenBank/DDBJ whole genome shotgun (WGS) entry which is preliminary data.</text>
</comment>
<evidence type="ECO:0008006" key="3">
    <source>
        <dbReference type="Google" id="ProtNLM"/>
    </source>
</evidence>
<dbReference type="EMBL" id="JAVDQK010000005">
    <property type="protein sequence ID" value="MDR6218795.1"/>
    <property type="molecule type" value="Genomic_DNA"/>
</dbReference>
<gene>
    <name evidence="1" type="ORF">J2Y00_002392</name>
</gene>
<protein>
    <recommendedName>
        <fullName evidence="3">DNA repair protein</fullName>
    </recommendedName>
</protein>
<evidence type="ECO:0000313" key="1">
    <source>
        <dbReference type="EMBL" id="MDR6218795.1"/>
    </source>
</evidence>
<accession>A0AAE4BM78</accession>
<evidence type="ECO:0000313" key="2">
    <source>
        <dbReference type="Proteomes" id="UP001185331"/>
    </source>
</evidence>
<dbReference type="Proteomes" id="UP001185331">
    <property type="component" value="Unassembled WGS sequence"/>
</dbReference>
<reference evidence="1" key="1">
    <citation type="submission" date="2023-07" db="EMBL/GenBank/DDBJ databases">
        <title>Sorghum-associated microbial communities from plants grown in Nebraska, USA.</title>
        <authorList>
            <person name="Schachtman D."/>
        </authorList>
    </citation>
    <scope>NUCLEOTIDE SEQUENCE</scope>
    <source>
        <strain evidence="1">BE330</strain>
    </source>
</reference>
<name>A0AAE4BM78_9DEIO</name>
<dbReference type="RefSeq" id="WP_309853403.1">
    <property type="nucleotide sequence ID" value="NZ_JAVDQJ010000004.1"/>
</dbReference>
<dbReference type="AlphaFoldDB" id="A0AAE4BM78"/>
<sequence>MARTAARPAPAHAPSTFQTLLGTAGISADIAALTALDDRNDTDAALTGLLRQALERWGYGLHHLQHTAHWTGETIELREGGRAVTDLSAEPARIAAAYATLAAPDERDLSSWAALPEGHRTDIRAAAQLRVLIEDARDFETTWTADKHGLHYRVWRTENPADGEVLTVEYARPTSAAQLLADAAWDVITRIKDRALQRELMDRSAQGGMLQAFLGARHKNAAANLDALPEAHFTIQANVGRLTGADARNFEAYRTLQRATADTLTSLQDHAVKQVAATLGGDL</sequence>
<organism evidence="1 2">
    <name type="scientific">Deinococcus soli</name>
    <name type="common">ex Cha et al. 2016</name>
    <dbReference type="NCBI Taxonomy" id="1309411"/>
    <lineage>
        <taxon>Bacteria</taxon>
        <taxon>Thermotogati</taxon>
        <taxon>Deinococcota</taxon>
        <taxon>Deinococci</taxon>
        <taxon>Deinococcales</taxon>
        <taxon>Deinococcaceae</taxon>
        <taxon>Deinococcus</taxon>
    </lineage>
</organism>